<evidence type="ECO:0000313" key="3">
    <source>
        <dbReference type="Proteomes" id="UP000782554"/>
    </source>
</evidence>
<keyword evidence="1" id="KW-0732">Signal</keyword>
<accession>A0ABS7JZ13</accession>
<dbReference type="PROSITE" id="PS51257">
    <property type="entry name" value="PROKAR_LIPOPROTEIN"/>
    <property type="match status" value="1"/>
</dbReference>
<protein>
    <recommendedName>
        <fullName evidence="4">SMP-30/Gluconolactonase/LRE-like region domain-containing protein</fullName>
    </recommendedName>
</protein>
<evidence type="ECO:0000313" key="2">
    <source>
        <dbReference type="EMBL" id="MBX7502828.1"/>
    </source>
</evidence>
<feature type="chain" id="PRO_5045444569" description="SMP-30/Gluconolactonase/LRE-like region domain-containing protein" evidence="1">
    <location>
        <begin position="22"/>
        <end position="416"/>
    </location>
</feature>
<dbReference type="Proteomes" id="UP000782554">
    <property type="component" value="Unassembled WGS sequence"/>
</dbReference>
<feature type="signal peptide" evidence="1">
    <location>
        <begin position="1"/>
        <end position="21"/>
    </location>
</feature>
<dbReference type="RefSeq" id="WP_221604011.1">
    <property type="nucleotide sequence ID" value="NZ_JAIGNU010000004.1"/>
</dbReference>
<gene>
    <name evidence="2" type="ORF">K3181_15410</name>
</gene>
<reference evidence="2 3" key="1">
    <citation type="submission" date="2021-08" db="EMBL/GenBank/DDBJ databases">
        <title>Comparative Genomics Analysis of the Genus Qipengyuania Reveals Extensive Genetic Diversity and Metabolic Versatility, Including the Description of Fifteen Novel Species.</title>
        <authorList>
            <person name="Liu Y."/>
        </authorList>
    </citation>
    <scope>NUCLEOTIDE SEQUENCE [LARGE SCALE GENOMIC DNA]</scope>
    <source>
        <strain evidence="2 3">YG27</strain>
    </source>
</reference>
<dbReference type="InterPro" id="IPR011042">
    <property type="entry name" value="6-blade_b-propeller_TolB-like"/>
</dbReference>
<comment type="caution">
    <text evidence="2">The sequence shown here is derived from an EMBL/GenBank/DDBJ whole genome shotgun (WGS) entry which is preliminary data.</text>
</comment>
<dbReference type="EMBL" id="JAIGNU010000004">
    <property type="protein sequence ID" value="MBX7502828.1"/>
    <property type="molecule type" value="Genomic_DNA"/>
</dbReference>
<sequence length="416" mass="44040">MRALGAALAIALAGCASYPHAQEAAPASTALWRPVDSGTGAIAEAKALEALAAAYPDSGSVRLRLLNAQLGAEDYDAAIPTLRWLYERGYVFSEAARRRLPELVGAERAAQVTALIREPAEPVDASTVFATIPSSAELVESLVIDPETGRMVATSVSRHSVWVGSAGGDWREFAPTGAGNLSGIVLDPARGTLWVAAGHIDGGQDESAGFAGLIAMSPDGAEQQRIAAPQGANLSDIHRATDGTIYASDPLGGGIYRLGPGSETLETLVPPGSFRSPQGLATSADGKWLYVSDYNYGIAIVPLDGKPIERLATDLPILLDGVDGLWRHDNELIAVQNGTSPMRIVALQLSDDGLRIVGQRVLEQANPDWTEPLSGHLGQDALYYVGNGQWDRLKEGRPDPSRPFVDTTIRKLPLER</sequence>
<dbReference type="SUPFAM" id="SSF63825">
    <property type="entry name" value="YWTD domain"/>
    <property type="match status" value="1"/>
</dbReference>
<proteinExistence type="predicted"/>
<name>A0ABS7JZ13_9SPHN</name>
<dbReference type="Gene3D" id="2.120.10.30">
    <property type="entry name" value="TolB, C-terminal domain"/>
    <property type="match status" value="1"/>
</dbReference>
<evidence type="ECO:0000256" key="1">
    <source>
        <dbReference type="SAM" id="SignalP"/>
    </source>
</evidence>
<organism evidence="2 3">
    <name type="scientific">Qipengyuania mesophila</name>
    <dbReference type="NCBI Taxonomy" id="2867246"/>
    <lineage>
        <taxon>Bacteria</taxon>
        <taxon>Pseudomonadati</taxon>
        <taxon>Pseudomonadota</taxon>
        <taxon>Alphaproteobacteria</taxon>
        <taxon>Sphingomonadales</taxon>
        <taxon>Erythrobacteraceae</taxon>
        <taxon>Qipengyuania</taxon>
    </lineage>
</organism>
<keyword evidence="3" id="KW-1185">Reference proteome</keyword>
<evidence type="ECO:0008006" key="4">
    <source>
        <dbReference type="Google" id="ProtNLM"/>
    </source>
</evidence>